<dbReference type="GO" id="GO:0030246">
    <property type="term" value="F:carbohydrate binding"/>
    <property type="evidence" value="ECO:0007669"/>
    <property type="project" value="UniProtKB-ARBA"/>
</dbReference>
<dbReference type="Proteomes" id="UP000646365">
    <property type="component" value="Unassembled WGS sequence"/>
</dbReference>
<evidence type="ECO:0000259" key="4">
    <source>
        <dbReference type="Pfam" id="PF13407"/>
    </source>
</evidence>
<evidence type="ECO:0000313" key="5">
    <source>
        <dbReference type="EMBL" id="GGF22921.1"/>
    </source>
</evidence>
<dbReference type="CDD" id="cd06324">
    <property type="entry name" value="PBP1_ABC_sugar_binding-like"/>
    <property type="match status" value="1"/>
</dbReference>
<name>A0A8J2YVS5_9PROT</name>
<feature type="domain" description="Periplasmic binding protein" evidence="4">
    <location>
        <begin position="37"/>
        <end position="288"/>
    </location>
</feature>
<comment type="subcellular location">
    <subcellularLocation>
        <location evidence="1">Cell envelope</location>
    </subcellularLocation>
</comment>
<dbReference type="PANTHER" id="PTHR46847">
    <property type="entry name" value="D-ALLOSE-BINDING PERIPLASMIC PROTEIN-RELATED"/>
    <property type="match status" value="1"/>
</dbReference>
<proteinExistence type="inferred from homology"/>
<comment type="caution">
    <text evidence="5">The sequence shown here is derived from an EMBL/GenBank/DDBJ whole genome shotgun (WGS) entry which is preliminary data.</text>
</comment>
<dbReference type="Gene3D" id="3.40.50.2300">
    <property type="match status" value="2"/>
</dbReference>
<accession>A0A8J2YVS5</accession>
<evidence type="ECO:0000256" key="1">
    <source>
        <dbReference type="ARBA" id="ARBA00004196"/>
    </source>
</evidence>
<dbReference type="Pfam" id="PF13407">
    <property type="entry name" value="Peripla_BP_4"/>
    <property type="match status" value="1"/>
</dbReference>
<evidence type="ECO:0000313" key="6">
    <source>
        <dbReference type="Proteomes" id="UP000646365"/>
    </source>
</evidence>
<evidence type="ECO:0000256" key="2">
    <source>
        <dbReference type="ARBA" id="ARBA00007639"/>
    </source>
</evidence>
<comment type="similarity">
    <text evidence="2">Belongs to the bacterial solute-binding protein 2 family.</text>
</comment>
<protein>
    <submittedName>
        <fullName evidence="5">Sugar ABC transporter substrate-binding protein</fullName>
    </submittedName>
</protein>
<organism evidence="5 6">
    <name type="scientific">Aliidongia dinghuensis</name>
    <dbReference type="NCBI Taxonomy" id="1867774"/>
    <lineage>
        <taxon>Bacteria</taxon>
        <taxon>Pseudomonadati</taxon>
        <taxon>Pseudomonadota</taxon>
        <taxon>Alphaproteobacteria</taxon>
        <taxon>Rhodospirillales</taxon>
        <taxon>Dongiaceae</taxon>
        <taxon>Aliidongia</taxon>
    </lineage>
</organism>
<keyword evidence="3" id="KW-0732">Signal</keyword>
<dbReference type="InterPro" id="IPR025997">
    <property type="entry name" value="SBP_2_dom"/>
</dbReference>
<reference evidence="5" key="1">
    <citation type="journal article" date="2014" name="Int. J. Syst. Evol. Microbiol.">
        <title>Complete genome sequence of Corynebacterium casei LMG S-19264T (=DSM 44701T), isolated from a smear-ripened cheese.</title>
        <authorList>
            <consortium name="US DOE Joint Genome Institute (JGI-PGF)"/>
            <person name="Walter F."/>
            <person name="Albersmeier A."/>
            <person name="Kalinowski J."/>
            <person name="Ruckert C."/>
        </authorList>
    </citation>
    <scope>NUCLEOTIDE SEQUENCE</scope>
    <source>
        <strain evidence="5">CGMCC 1.15725</strain>
    </source>
</reference>
<dbReference type="GO" id="GO:0030313">
    <property type="term" value="C:cell envelope"/>
    <property type="evidence" value="ECO:0007669"/>
    <property type="project" value="UniProtKB-SubCell"/>
</dbReference>
<dbReference type="EMBL" id="BMJQ01000007">
    <property type="protein sequence ID" value="GGF22921.1"/>
    <property type="molecule type" value="Genomic_DNA"/>
</dbReference>
<gene>
    <name evidence="5" type="ORF">GCM10011611_31260</name>
</gene>
<dbReference type="PANTHER" id="PTHR46847:SF2">
    <property type="entry name" value="ABC TRANSPORTER SUGAR-BINDING PROTEIN"/>
    <property type="match status" value="1"/>
</dbReference>
<dbReference type="SUPFAM" id="SSF53822">
    <property type="entry name" value="Periplasmic binding protein-like I"/>
    <property type="match status" value="1"/>
</dbReference>
<sequence length="366" mass="39568">MDLSRQQFLTGALASVGSLLLPRIGRSATLSPMRALFVNPGRSNEDFWVSVSAVMRAAAADLDIHLDVVYGERSVLYTEQVAFERIAAAEPGDYLLVGNEQHSAGPILEAGLARGLKCLIVFNGFVGEEAERYGRPREKTPNFLGELLADNVAAGAAIAQGLVAAARRAGAPLRLVGINGNTETPAAADREVGLRRTVAGTEGLHCAQVLTSDWTREEGRQRALGLLDRYPDTTIMWCANDPIALGAIDAAVQRGRQPGKDIFIGGLNWSTEAISAIRNGLLELTVGGHFLLGGWALVLLRDYHEGVDFAPLTQSTPFGTLDRANLDNWLRRFKGADWSAIRFRRFSHYLTGARGPYDFSLPTVLG</sequence>
<reference evidence="5" key="2">
    <citation type="submission" date="2020-09" db="EMBL/GenBank/DDBJ databases">
        <authorList>
            <person name="Sun Q."/>
            <person name="Zhou Y."/>
        </authorList>
    </citation>
    <scope>NUCLEOTIDE SEQUENCE</scope>
    <source>
        <strain evidence="5">CGMCC 1.15725</strain>
    </source>
</reference>
<dbReference type="RefSeq" id="WP_189047343.1">
    <property type="nucleotide sequence ID" value="NZ_BMJQ01000007.1"/>
</dbReference>
<dbReference type="AlphaFoldDB" id="A0A8J2YVS5"/>
<evidence type="ECO:0000256" key="3">
    <source>
        <dbReference type="ARBA" id="ARBA00022729"/>
    </source>
</evidence>
<dbReference type="InterPro" id="IPR028082">
    <property type="entry name" value="Peripla_BP_I"/>
</dbReference>
<keyword evidence="6" id="KW-1185">Reference proteome</keyword>